<name>A0A1G1W8M4_9BACT</name>
<reference evidence="1 2" key="1">
    <citation type="journal article" date="2016" name="Nat. Commun.">
        <title>Thousands of microbial genomes shed light on interconnected biogeochemical processes in an aquifer system.</title>
        <authorList>
            <person name="Anantharaman K."/>
            <person name="Brown C.T."/>
            <person name="Hug L.A."/>
            <person name="Sharon I."/>
            <person name="Castelle C.J."/>
            <person name="Probst A.J."/>
            <person name="Thomas B.C."/>
            <person name="Singh A."/>
            <person name="Wilkins M.J."/>
            <person name="Karaoz U."/>
            <person name="Brodie E.L."/>
            <person name="Williams K.H."/>
            <person name="Hubbard S.S."/>
            <person name="Banfield J.F."/>
        </authorList>
    </citation>
    <scope>NUCLEOTIDE SEQUENCE [LARGE SCALE GENOMIC DNA]</scope>
</reference>
<sequence>MLTCLSDGTCHGGGGSGVGGFGERLGVLFPALSCASLTFGSVRSQGGPISSPFEDGVGILGIPGGSGLGVGEDAVGVGTAWLGVASLGSSVGAIGVGAGSFAGGVSVVGAGSAGGGSVVAGEGAGVDGSGSDVAGWVGEEPGSESGFELVLGL</sequence>
<proteinExistence type="predicted"/>
<dbReference type="AlphaFoldDB" id="A0A1G1W8M4"/>
<dbReference type="Proteomes" id="UP000178493">
    <property type="component" value="Unassembled WGS sequence"/>
</dbReference>
<comment type="caution">
    <text evidence="1">The sequence shown here is derived from an EMBL/GenBank/DDBJ whole genome shotgun (WGS) entry which is preliminary data.</text>
</comment>
<accession>A0A1G1W8M4</accession>
<protein>
    <submittedName>
        <fullName evidence="1">Uncharacterized protein</fullName>
    </submittedName>
</protein>
<evidence type="ECO:0000313" key="2">
    <source>
        <dbReference type="Proteomes" id="UP000178493"/>
    </source>
</evidence>
<gene>
    <name evidence="1" type="ORF">A2126_01365</name>
</gene>
<dbReference type="EMBL" id="MHCO01000029">
    <property type="protein sequence ID" value="OGY23717.1"/>
    <property type="molecule type" value="Genomic_DNA"/>
</dbReference>
<evidence type="ECO:0000313" key="1">
    <source>
        <dbReference type="EMBL" id="OGY23717.1"/>
    </source>
</evidence>
<organism evidence="1 2">
    <name type="scientific">Candidatus Woykebacteria bacterium GWB1_45_5</name>
    <dbReference type="NCBI Taxonomy" id="1802592"/>
    <lineage>
        <taxon>Bacteria</taxon>
        <taxon>Candidatus Woykeibacteriota</taxon>
    </lineage>
</organism>